<dbReference type="Pfam" id="PF10545">
    <property type="entry name" value="MADF_DNA_bdg"/>
    <property type="match status" value="1"/>
</dbReference>
<name>A0A9Q1C047_HOLLE</name>
<evidence type="ECO:0000256" key="1">
    <source>
        <dbReference type="SAM" id="MobiDB-lite"/>
    </source>
</evidence>
<dbReference type="Proteomes" id="UP001152320">
    <property type="component" value="Chromosome 9"/>
</dbReference>
<comment type="caution">
    <text evidence="3">The sequence shown here is derived from an EMBL/GenBank/DDBJ whole genome shotgun (WGS) entry which is preliminary data.</text>
</comment>
<keyword evidence="4" id="KW-1185">Reference proteome</keyword>
<protein>
    <recommendedName>
        <fullName evidence="2">MADF domain-containing protein</fullName>
    </recommendedName>
</protein>
<reference evidence="3" key="1">
    <citation type="submission" date="2021-10" db="EMBL/GenBank/DDBJ databases">
        <title>Tropical sea cucumber genome reveals ecological adaptation and Cuvierian tubules defense mechanism.</title>
        <authorList>
            <person name="Chen T."/>
        </authorList>
    </citation>
    <scope>NUCLEOTIDE SEQUENCE</scope>
    <source>
        <strain evidence="3">Nanhai2018</strain>
        <tissue evidence="3">Muscle</tissue>
    </source>
</reference>
<proteinExistence type="predicted"/>
<sequence>MIHYPSDCRSDNMGDKKRDIEHKFLLEVIATYESLPALWKIKSDDYMNRDKKADAYNVLLQKYKEHFPEATLEELKKKLNSLRTNFRSELRKVERSAKSGAGTEDLYVSTLWCFDALLFLRDQETTAPSRNTIVVDEGSQEDDDDVDSTQDEDSVKMREAPAESVHTGSTQKSRQQLPSTSSADSGTRSAVPPTPRSSASKKRRVEAERSELISLAKARLLQESSEDEYDSQAKTLANELRRMDPRQQLFAKKAINDVLFEGRCGTLTRNSVQINCTQNVFHTVSAARSSTPHSTYSTHSSAASSPPQPSPVFQIFERISSGQKPQCDTEPFIC</sequence>
<feature type="compositionally biased region" description="Polar residues" evidence="1">
    <location>
        <begin position="166"/>
        <end position="188"/>
    </location>
</feature>
<evidence type="ECO:0000259" key="2">
    <source>
        <dbReference type="PROSITE" id="PS51029"/>
    </source>
</evidence>
<accession>A0A9Q1C047</accession>
<feature type="domain" description="MADF" evidence="2">
    <location>
        <begin position="27"/>
        <end position="125"/>
    </location>
</feature>
<evidence type="ECO:0000313" key="3">
    <source>
        <dbReference type="EMBL" id="KAJ8035828.1"/>
    </source>
</evidence>
<dbReference type="SMART" id="SM00595">
    <property type="entry name" value="MADF"/>
    <property type="match status" value="1"/>
</dbReference>
<dbReference type="EMBL" id="JAIZAY010000009">
    <property type="protein sequence ID" value="KAJ8035828.1"/>
    <property type="molecule type" value="Genomic_DNA"/>
</dbReference>
<dbReference type="InterPro" id="IPR006578">
    <property type="entry name" value="MADF-dom"/>
</dbReference>
<dbReference type="PROSITE" id="PS51029">
    <property type="entry name" value="MADF"/>
    <property type="match status" value="1"/>
</dbReference>
<evidence type="ECO:0000313" key="4">
    <source>
        <dbReference type="Proteomes" id="UP001152320"/>
    </source>
</evidence>
<feature type="compositionally biased region" description="Low complexity" evidence="1">
    <location>
        <begin position="290"/>
        <end position="305"/>
    </location>
</feature>
<organism evidence="3 4">
    <name type="scientific">Holothuria leucospilota</name>
    <name type="common">Black long sea cucumber</name>
    <name type="synonym">Mertensiothuria leucospilota</name>
    <dbReference type="NCBI Taxonomy" id="206669"/>
    <lineage>
        <taxon>Eukaryota</taxon>
        <taxon>Metazoa</taxon>
        <taxon>Echinodermata</taxon>
        <taxon>Eleutherozoa</taxon>
        <taxon>Echinozoa</taxon>
        <taxon>Holothuroidea</taxon>
        <taxon>Aspidochirotacea</taxon>
        <taxon>Aspidochirotida</taxon>
        <taxon>Holothuriidae</taxon>
        <taxon>Holothuria</taxon>
    </lineage>
</organism>
<dbReference type="OrthoDB" id="7615828at2759"/>
<feature type="region of interest" description="Disordered" evidence="1">
    <location>
        <begin position="130"/>
        <end position="206"/>
    </location>
</feature>
<feature type="compositionally biased region" description="Acidic residues" evidence="1">
    <location>
        <begin position="138"/>
        <end position="152"/>
    </location>
</feature>
<dbReference type="AlphaFoldDB" id="A0A9Q1C047"/>
<dbReference type="PANTHER" id="PTHR21505">
    <property type="entry name" value="MADF DOMAIN-CONTAINING PROTEIN-RELATED"/>
    <property type="match status" value="1"/>
</dbReference>
<feature type="region of interest" description="Disordered" evidence="1">
    <location>
        <begin position="290"/>
        <end position="312"/>
    </location>
</feature>
<gene>
    <name evidence="3" type="ORF">HOLleu_19622</name>
</gene>
<dbReference type="PANTHER" id="PTHR21505:SF8">
    <property type="entry name" value="DPT-YFP REPRESSOR BY OVEREXPRESSION, ISOFORM D-RELATED"/>
    <property type="match status" value="1"/>
</dbReference>